<feature type="region of interest" description="Disordered" evidence="1">
    <location>
        <begin position="327"/>
        <end position="364"/>
    </location>
</feature>
<gene>
    <name evidence="3" type="ORF">PLXY2_LOCUS15198</name>
</gene>
<feature type="domain" description="MADF" evidence="2">
    <location>
        <begin position="66"/>
        <end position="159"/>
    </location>
</feature>
<reference evidence="3" key="1">
    <citation type="submission" date="2020-11" db="EMBL/GenBank/DDBJ databases">
        <authorList>
            <person name="Whiteford S."/>
        </authorList>
    </citation>
    <scope>NUCLEOTIDE SEQUENCE</scope>
</reference>
<dbReference type="AlphaFoldDB" id="A0A8S4G7C3"/>
<protein>
    <submittedName>
        <fullName evidence="3">(diamondback moth) hypothetical protein</fullName>
    </submittedName>
</protein>
<evidence type="ECO:0000259" key="2">
    <source>
        <dbReference type="PROSITE" id="PS51029"/>
    </source>
</evidence>
<evidence type="ECO:0000313" key="4">
    <source>
        <dbReference type="Proteomes" id="UP000653454"/>
    </source>
</evidence>
<dbReference type="Proteomes" id="UP000653454">
    <property type="component" value="Unassembled WGS sequence"/>
</dbReference>
<keyword evidence="4" id="KW-1185">Reference proteome</keyword>
<dbReference type="PANTHER" id="PTHR21505:SF12">
    <property type="entry name" value="MADF DOMAIN-CONTAINING PROTEIN-RELATED"/>
    <property type="match status" value="1"/>
</dbReference>
<feature type="region of interest" description="Disordered" evidence="1">
    <location>
        <begin position="170"/>
        <end position="194"/>
    </location>
</feature>
<dbReference type="EMBL" id="CAJHNJ030000171">
    <property type="protein sequence ID" value="CAG9136943.1"/>
    <property type="molecule type" value="Genomic_DNA"/>
</dbReference>
<organism evidence="3 4">
    <name type="scientific">Plutella xylostella</name>
    <name type="common">Diamondback moth</name>
    <name type="synonym">Plutella maculipennis</name>
    <dbReference type="NCBI Taxonomy" id="51655"/>
    <lineage>
        <taxon>Eukaryota</taxon>
        <taxon>Metazoa</taxon>
        <taxon>Ecdysozoa</taxon>
        <taxon>Arthropoda</taxon>
        <taxon>Hexapoda</taxon>
        <taxon>Insecta</taxon>
        <taxon>Pterygota</taxon>
        <taxon>Neoptera</taxon>
        <taxon>Endopterygota</taxon>
        <taxon>Lepidoptera</taxon>
        <taxon>Glossata</taxon>
        <taxon>Ditrysia</taxon>
        <taxon>Yponomeutoidea</taxon>
        <taxon>Plutellidae</taxon>
        <taxon>Plutella</taxon>
    </lineage>
</organism>
<dbReference type="SMART" id="SM00595">
    <property type="entry name" value="MADF"/>
    <property type="match status" value="1"/>
</dbReference>
<dbReference type="Pfam" id="PF10545">
    <property type="entry name" value="MADF_DNA_bdg"/>
    <property type="match status" value="1"/>
</dbReference>
<comment type="caution">
    <text evidence="3">The sequence shown here is derived from an EMBL/GenBank/DDBJ whole genome shotgun (WGS) entry which is preliminary data.</text>
</comment>
<sequence length="395" mass="45156">MAAEWPRCRFFAHTSKGVGQRWRYASTRRPLLSLRSNAVVSRRAVQFVKLVRVKMATAWPHSEILKFLEYYRAETIIWNPKHKNHKDKNKVSDAWNRISNNMGIPVEDLKKKKETLMTAFRTNLKKKKESIRSGAGLDDIYTPSWPFFEIMESFLRDVYECKSIINTDGGASTSLDDEDSITSQNENIENEDPNATVNSEINIPVIRRRSRNPPELQEASNEMKRAFSSLNSVLSSKKQKIDSEDDCDLYGKLLAKRLRQFTDLEKQELMYEIDGLLLKKRQLSSRQNSSRYVVQSPSQIIISSNRPVSGRTCTSTPLVSEEQNYSYRPSSSFSTYSTSSYHPPSVTSPPYFSPSPNATPDEFPVISIPEQPNLHLQSHPQSQILQQALNNANPN</sequence>
<proteinExistence type="predicted"/>
<dbReference type="PANTHER" id="PTHR21505">
    <property type="entry name" value="MADF DOMAIN-CONTAINING PROTEIN-RELATED"/>
    <property type="match status" value="1"/>
</dbReference>
<name>A0A8S4G7C3_PLUXY</name>
<feature type="compositionally biased region" description="Polar residues" evidence="1">
    <location>
        <begin position="181"/>
        <end position="194"/>
    </location>
</feature>
<accession>A0A8S4G7C3</accession>
<feature type="compositionally biased region" description="Low complexity" evidence="1">
    <location>
        <begin position="327"/>
        <end position="350"/>
    </location>
</feature>
<evidence type="ECO:0000256" key="1">
    <source>
        <dbReference type="SAM" id="MobiDB-lite"/>
    </source>
</evidence>
<dbReference type="InterPro" id="IPR006578">
    <property type="entry name" value="MADF-dom"/>
</dbReference>
<evidence type="ECO:0000313" key="3">
    <source>
        <dbReference type="EMBL" id="CAG9136943.1"/>
    </source>
</evidence>
<dbReference type="PROSITE" id="PS51029">
    <property type="entry name" value="MADF"/>
    <property type="match status" value="1"/>
</dbReference>